<evidence type="ECO:0000313" key="2">
    <source>
        <dbReference type="Proteomes" id="UP001055247"/>
    </source>
</evidence>
<sequence>MPSVDPVSPVLESLFSLLAEAPPGRDRAAAERFAERLDRLEYAARWEGAGPETLAAIAGARMLLGLAAYPVPRRIGLPQRVPREVPVAEQRTAH</sequence>
<reference evidence="1" key="2">
    <citation type="submission" date="2021-08" db="EMBL/GenBank/DDBJ databases">
        <authorList>
            <person name="Tani A."/>
            <person name="Ola A."/>
            <person name="Ogura Y."/>
            <person name="Katsura K."/>
            <person name="Hayashi T."/>
        </authorList>
    </citation>
    <scope>NUCLEOTIDE SEQUENCE</scope>
    <source>
        <strain evidence="1">DSM 16372</strain>
    </source>
</reference>
<dbReference type="Proteomes" id="UP001055247">
    <property type="component" value="Unassembled WGS sequence"/>
</dbReference>
<organism evidence="1 2">
    <name type="scientific">Methylobacterium hispanicum</name>
    <dbReference type="NCBI Taxonomy" id="270350"/>
    <lineage>
        <taxon>Bacteria</taxon>
        <taxon>Pseudomonadati</taxon>
        <taxon>Pseudomonadota</taxon>
        <taxon>Alphaproteobacteria</taxon>
        <taxon>Hyphomicrobiales</taxon>
        <taxon>Methylobacteriaceae</taxon>
        <taxon>Methylobacterium</taxon>
    </lineage>
</organism>
<evidence type="ECO:0000313" key="1">
    <source>
        <dbReference type="EMBL" id="GJD90086.1"/>
    </source>
</evidence>
<accession>A0AAV4ZQE1</accession>
<keyword evidence="2" id="KW-1185">Reference proteome</keyword>
<dbReference type="AlphaFoldDB" id="A0AAV4ZQE1"/>
<reference evidence="1" key="1">
    <citation type="journal article" date="2016" name="Front. Microbiol.">
        <title>Genome Sequence of the Piezophilic, Mesophilic Sulfate-Reducing Bacterium Desulfovibrio indicus J2T.</title>
        <authorList>
            <person name="Cao J."/>
            <person name="Maignien L."/>
            <person name="Shao Z."/>
            <person name="Alain K."/>
            <person name="Jebbar M."/>
        </authorList>
    </citation>
    <scope>NUCLEOTIDE SEQUENCE</scope>
    <source>
        <strain evidence="1">DSM 16372</strain>
    </source>
</reference>
<dbReference type="RefSeq" id="WP_066927508.1">
    <property type="nucleotide sequence ID" value="NZ_BPQO01000016.1"/>
</dbReference>
<comment type="caution">
    <text evidence="1">The sequence shown here is derived from an EMBL/GenBank/DDBJ whole genome shotgun (WGS) entry which is preliminary data.</text>
</comment>
<name>A0AAV4ZQE1_9HYPH</name>
<protein>
    <submittedName>
        <fullName evidence="1">Uncharacterized protein</fullName>
    </submittedName>
</protein>
<dbReference type="EMBL" id="BPQO01000016">
    <property type="protein sequence ID" value="GJD90086.1"/>
    <property type="molecule type" value="Genomic_DNA"/>
</dbReference>
<gene>
    <name evidence="1" type="ORF">BHAOGJBA_3620</name>
</gene>
<proteinExistence type="predicted"/>